<feature type="domain" description="ABC transmembrane type-1" evidence="8">
    <location>
        <begin position="91"/>
        <end position="301"/>
    </location>
</feature>
<evidence type="ECO:0000256" key="5">
    <source>
        <dbReference type="ARBA" id="ARBA00022989"/>
    </source>
</evidence>
<keyword evidence="6 7" id="KW-0472">Membrane</keyword>
<dbReference type="InterPro" id="IPR035906">
    <property type="entry name" value="MetI-like_sf"/>
</dbReference>
<dbReference type="CDD" id="cd06261">
    <property type="entry name" value="TM_PBP2"/>
    <property type="match status" value="1"/>
</dbReference>
<feature type="transmembrane region" description="Helical" evidence="7">
    <location>
        <begin position="95"/>
        <end position="116"/>
    </location>
</feature>
<dbReference type="PANTHER" id="PTHR43227">
    <property type="entry name" value="BLL4140 PROTEIN"/>
    <property type="match status" value="1"/>
</dbReference>
<dbReference type="Proteomes" id="UP001305702">
    <property type="component" value="Chromosome"/>
</dbReference>
<keyword evidence="3" id="KW-1003">Cell membrane</keyword>
<evidence type="ECO:0000256" key="2">
    <source>
        <dbReference type="ARBA" id="ARBA00022448"/>
    </source>
</evidence>
<keyword evidence="5 7" id="KW-1133">Transmembrane helix</keyword>
<dbReference type="RefSeq" id="WP_315603337.1">
    <property type="nucleotide sequence ID" value="NZ_CP130318.1"/>
</dbReference>
<evidence type="ECO:0000256" key="1">
    <source>
        <dbReference type="ARBA" id="ARBA00004651"/>
    </source>
</evidence>
<protein>
    <submittedName>
        <fullName evidence="9">ABC transporter permease subunit</fullName>
    </submittedName>
</protein>
<evidence type="ECO:0000259" key="8">
    <source>
        <dbReference type="PROSITE" id="PS50928"/>
    </source>
</evidence>
<proteinExistence type="inferred from homology"/>
<sequence length="314" mass="35979">MEEGQALMELTRETTMRTRSRRNYRWDRYKYYYLLLLPAMVYFLVFQYAPMFGIVIAFKEYRIVDGIFGSPWAGLKWFERLFSAQDFWIALRNTLIISCYKLLFVFPVPIVLALFLNEIWNVRFKRWIQTIIYFPHFVSWVILAGILHALFSSSTGILSAIGISVSPMMQPEMFRGMLVATEIWKEAGWGTVIYLAAIAGINPELYEAAKIDGASRWQEMFRITLPSIGGTILILLILKMGHILNAGFDQIFVLYHALVYQVADILDTYVYRVGLSMGRFPLAAAAGLFKSAVSLVLILLTNTIVRRMGGSGLW</sequence>
<comment type="similarity">
    <text evidence="7">Belongs to the binding-protein-dependent transport system permease family.</text>
</comment>
<keyword evidence="4 7" id="KW-0812">Transmembrane</keyword>
<evidence type="ECO:0000256" key="3">
    <source>
        <dbReference type="ARBA" id="ARBA00022475"/>
    </source>
</evidence>
<dbReference type="KEGG" id="paun:MJA45_18240"/>
<comment type="subcellular location">
    <subcellularLocation>
        <location evidence="1 7">Cell membrane</location>
        <topology evidence="1 7">Multi-pass membrane protein</topology>
    </subcellularLocation>
</comment>
<dbReference type="InterPro" id="IPR000515">
    <property type="entry name" value="MetI-like"/>
</dbReference>
<feature type="transmembrane region" description="Helical" evidence="7">
    <location>
        <begin position="250"/>
        <end position="270"/>
    </location>
</feature>
<feature type="transmembrane region" description="Helical" evidence="7">
    <location>
        <begin position="31"/>
        <end position="58"/>
    </location>
</feature>
<dbReference type="EMBL" id="CP130318">
    <property type="protein sequence ID" value="WNQ09565.1"/>
    <property type="molecule type" value="Genomic_DNA"/>
</dbReference>
<dbReference type="InterPro" id="IPR050809">
    <property type="entry name" value="UgpAE/MalFG_permease"/>
</dbReference>
<feature type="transmembrane region" description="Helical" evidence="7">
    <location>
        <begin position="223"/>
        <end position="244"/>
    </location>
</feature>
<gene>
    <name evidence="9" type="ORF">MJA45_18240</name>
</gene>
<accession>A0AA96RBL9</accession>
<evidence type="ECO:0000313" key="9">
    <source>
        <dbReference type="EMBL" id="WNQ09565.1"/>
    </source>
</evidence>
<dbReference type="Gene3D" id="1.10.3720.10">
    <property type="entry name" value="MetI-like"/>
    <property type="match status" value="1"/>
</dbReference>
<evidence type="ECO:0000313" key="10">
    <source>
        <dbReference type="Proteomes" id="UP001305702"/>
    </source>
</evidence>
<organism evidence="9 10">
    <name type="scientific">Paenibacillus aurantius</name>
    <dbReference type="NCBI Taxonomy" id="2918900"/>
    <lineage>
        <taxon>Bacteria</taxon>
        <taxon>Bacillati</taxon>
        <taxon>Bacillota</taxon>
        <taxon>Bacilli</taxon>
        <taxon>Bacillales</taxon>
        <taxon>Paenibacillaceae</taxon>
        <taxon>Paenibacillus</taxon>
    </lineage>
</organism>
<dbReference type="GO" id="GO:0005886">
    <property type="term" value="C:plasma membrane"/>
    <property type="evidence" value="ECO:0007669"/>
    <property type="project" value="UniProtKB-SubCell"/>
</dbReference>
<dbReference type="AlphaFoldDB" id="A0AA96RBL9"/>
<dbReference type="PROSITE" id="PS50928">
    <property type="entry name" value="ABC_TM1"/>
    <property type="match status" value="1"/>
</dbReference>
<name>A0AA96RBL9_9BACL</name>
<feature type="transmembrane region" description="Helical" evidence="7">
    <location>
        <begin position="137"/>
        <end position="163"/>
    </location>
</feature>
<evidence type="ECO:0000256" key="4">
    <source>
        <dbReference type="ARBA" id="ARBA00022692"/>
    </source>
</evidence>
<dbReference type="GO" id="GO:0055085">
    <property type="term" value="P:transmembrane transport"/>
    <property type="evidence" value="ECO:0007669"/>
    <property type="project" value="InterPro"/>
</dbReference>
<dbReference type="PANTHER" id="PTHR43227:SF11">
    <property type="entry name" value="BLL4140 PROTEIN"/>
    <property type="match status" value="1"/>
</dbReference>
<keyword evidence="2 7" id="KW-0813">Transport</keyword>
<feature type="transmembrane region" description="Helical" evidence="7">
    <location>
        <begin position="282"/>
        <end position="305"/>
    </location>
</feature>
<dbReference type="SUPFAM" id="SSF161098">
    <property type="entry name" value="MetI-like"/>
    <property type="match status" value="1"/>
</dbReference>
<keyword evidence="10" id="KW-1185">Reference proteome</keyword>
<evidence type="ECO:0000256" key="6">
    <source>
        <dbReference type="ARBA" id="ARBA00023136"/>
    </source>
</evidence>
<reference evidence="9 10" key="1">
    <citation type="submission" date="2022-02" db="EMBL/GenBank/DDBJ databases">
        <title>Paenibacillus sp. MBLB1776 Whole Genome Shotgun Sequencing.</title>
        <authorList>
            <person name="Hwang C.Y."/>
            <person name="Cho E.-S."/>
            <person name="Seo M.-J."/>
        </authorList>
    </citation>
    <scope>NUCLEOTIDE SEQUENCE [LARGE SCALE GENOMIC DNA]</scope>
    <source>
        <strain evidence="9 10">MBLB1776</strain>
    </source>
</reference>
<evidence type="ECO:0000256" key="7">
    <source>
        <dbReference type="RuleBase" id="RU363032"/>
    </source>
</evidence>
<dbReference type="Pfam" id="PF00528">
    <property type="entry name" value="BPD_transp_1"/>
    <property type="match status" value="1"/>
</dbReference>